<evidence type="ECO:0000313" key="3">
    <source>
        <dbReference type="EMBL" id="KZP33217.1"/>
    </source>
</evidence>
<protein>
    <submittedName>
        <fullName evidence="2">Uncharacterized protein</fullName>
    </submittedName>
</protein>
<keyword evidence="4" id="KW-1185">Reference proteome</keyword>
<accession>A0A167VU78</accession>
<evidence type="ECO:0000313" key="4">
    <source>
        <dbReference type="Proteomes" id="UP000076532"/>
    </source>
</evidence>
<dbReference type="AlphaFoldDB" id="A0A167VU78"/>
<organism evidence="2 4">
    <name type="scientific">Athelia psychrophila</name>
    <dbReference type="NCBI Taxonomy" id="1759441"/>
    <lineage>
        <taxon>Eukaryota</taxon>
        <taxon>Fungi</taxon>
        <taxon>Dikarya</taxon>
        <taxon>Basidiomycota</taxon>
        <taxon>Agaricomycotina</taxon>
        <taxon>Agaricomycetes</taxon>
        <taxon>Agaricomycetidae</taxon>
        <taxon>Atheliales</taxon>
        <taxon>Atheliaceae</taxon>
        <taxon>Athelia</taxon>
    </lineage>
</organism>
<feature type="non-terminal residue" evidence="2">
    <location>
        <position position="1"/>
    </location>
</feature>
<dbReference type="Proteomes" id="UP000076532">
    <property type="component" value="Unassembled WGS sequence"/>
</dbReference>
<gene>
    <name evidence="3" type="ORF">FIBSPDRAFT_847812</name>
    <name evidence="2" type="ORF">FIBSPDRAFT_877570</name>
</gene>
<dbReference type="OrthoDB" id="3265020at2759"/>
<evidence type="ECO:0000256" key="1">
    <source>
        <dbReference type="SAM" id="MobiDB-lite"/>
    </source>
</evidence>
<reference evidence="2 4" key="1">
    <citation type="journal article" date="2016" name="Mol. Biol. Evol.">
        <title>Comparative Genomics of Early-Diverging Mushroom-Forming Fungi Provides Insights into the Origins of Lignocellulose Decay Capabilities.</title>
        <authorList>
            <person name="Nagy L.G."/>
            <person name="Riley R."/>
            <person name="Tritt A."/>
            <person name="Adam C."/>
            <person name="Daum C."/>
            <person name="Floudas D."/>
            <person name="Sun H."/>
            <person name="Yadav J.S."/>
            <person name="Pangilinan J."/>
            <person name="Larsson K.H."/>
            <person name="Matsuura K."/>
            <person name="Barry K."/>
            <person name="Labutti K."/>
            <person name="Kuo R."/>
            <person name="Ohm R.A."/>
            <person name="Bhattacharya S.S."/>
            <person name="Shirouzu T."/>
            <person name="Yoshinaga Y."/>
            <person name="Martin F.M."/>
            <person name="Grigoriev I.V."/>
            <person name="Hibbett D.S."/>
        </authorList>
    </citation>
    <scope>NUCLEOTIDE SEQUENCE [LARGE SCALE GENOMIC DNA]</scope>
    <source>
        <strain evidence="2 4">CBS 109695</strain>
    </source>
</reference>
<proteinExistence type="predicted"/>
<dbReference type="EMBL" id="KV417843">
    <property type="protein sequence ID" value="KZP05376.1"/>
    <property type="molecule type" value="Genomic_DNA"/>
</dbReference>
<evidence type="ECO:0000313" key="2">
    <source>
        <dbReference type="EMBL" id="KZP05376.1"/>
    </source>
</evidence>
<sequence>MSILPAEYHYILFALAPPCDALLVRKALQDALAQAFGLTSAGTHMDVLWVSPPSPASSSSSTTKTGAAERRGRWSVLDRRACPPA</sequence>
<dbReference type="EMBL" id="KV417483">
    <property type="protein sequence ID" value="KZP33217.1"/>
    <property type="molecule type" value="Genomic_DNA"/>
</dbReference>
<feature type="region of interest" description="Disordered" evidence="1">
    <location>
        <begin position="52"/>
        <end position="74"/>
    </location>
</feature>
<name>A0A167VU78_9AGAM</name>